<evidence type="ECO:0000256" key="5">
    <source>
        <dbReference type="HAMAP-Rule" id="MF_00149"/>
    </source>
</evidence>
<dbReference type="SMART" id="SM00853">
    <property type="entry name" value="MutL_C"/>
    <property type="match status" value="1"/>
</dbReference>
<keyword evidence="9" id="KW-0540">Nuclease</keyword>
<dbReference type="InterPro" id="IPR037198">
    <property type="entry name" value="MutL_C_sf"/>
</dbReference>
<feature type="compositionally biased region" description="Low complexity" evidence="6">
    <location>
        <begin position="424"/>
        <end position="441"/>
    </location>
</feature>
<dbReference type="NCBIfam" id="NF000949">
    <property type="entry name" value="PRK00095.1-2"/>
    <property type="match status" value="1"/>
</dbReference>
<keyword evidence="4 5" id="KW-0234">DNA repair</keyword>
<keyword evidence="3 5" id="KW-0227">DNA damage</keyword>
<accession>A0ABZ1AHV2</accession>
<dbReference type="Gene3D" id="3.30.230.10">
    <property type="match status" value="1"/>
</dbReference>
<sequence>MPSIHLLSDLLINQIAAGEVVERPASVLKEVLENAVDAGSRAIDVQLEQGGVRRIRVADDGCGIAKDELALALERHATSKIANLDDLERVGTMGFRGEALAAIAAVARTTLTSRAEGSAHAWRIDGSERSIAPAALGAGTVVDVADLYYNTPARRKFLKSEGTEYAHCDEMFRRVALARPDIALQLAHNGRVVHRLPVADHARRVAALMGDDFLAQARALDADAGPLRLSGFASLPAYSRASRDAQYFFVNGRFVRDKLLTHAVRQAYTDILHGQRHPAYVLFLELDPAGVDVNVHPAKIEVRFRESRAIHQFVFHALSRTLAESGAALAGRAASALDQADASAAVDETAPNRGIVHGNVAADTEPRRPQAFGGYGSTPPVQGRLAMESASRSYFDFVGGARQATGGTAPTPVADTFRPTAFTPASSRPANAASPALSNPLPLHGDDSAPLGYALAQLHGIYILAQNAKGLVLVDMHAAHERILYEKLKTVLDGTPSVQRLLIPAVFSVSAKDMAAAEECAEVLAGMGFEVAPAGPQELAVRAVPALLASASVAELMRKLLEELREYPASEVVTARRNELLATMACHGAVRAHRSLTIPEMNALLRDMEATERADQCNHGRPTWTQLTMGDLDRFFMRGQ</sequence>
<dbReference type="InterPro" id="IPR002099">
    <property type="entry name" value="MutL/Mlh/PMS"/>
</dbReference>
<dbReference type="InterPro" id="IPR042121">
    <property type="entry name" value="MutL_C_regsub"/>
</dbReference>
<dbReference type="PANTHER" id="PTHR10073:SF12">
    <property type="entry name" value="DNA MISMATCH REPAIR PROTEIN MLH1"/>
    <property type="match status" value="1"/>
</dbReference>
<keyword evidence="10" id="KW-1185">Reference proteome</keyword>
<proteinExistence type="inferred from homology"/>
<dbReference type="Gene3D" id="3.30.1540.20">
    <property type="entry name" value="MutL, C-terminal domain, dimerisation subdomain"/>
    <property type="match status" value="1"/>
</dbReference>
<feature type="domain" description="MutL C-terminal dimerisation" evidence="7">
    <location>
        <begin position="454"/>
        <end position="596"/>
    </location>
</feature>
<dbReference type="CDD" id="cd16926">
    <property type="entry name" value="HATPase_MutL-MLH-PMS-like"/>
    <property type="match status" value="1"/>
</dbReference>
<dbReference type="PANTHER" id="PTHR10073">
    <property type="entry name" value="DNA MISMATCH REPAIR PROTEIN MLH, PMS, MUTL"/>
    <property type="match status" value="1"/>
</dbReference>
<reference evidence="9 10" key="1">
    <citation type="submission" date="2023-12" db="EMBL/GenBank/DDBJ databases">
        <title>A. evansii MAY27, complete genome.</title>
        <authorList>
            <person name="Wang Y."/>
        </authorList>
    </citation>
    <scope>NUCLEOTIDE SEQUENCE [LARGE SCALE GENOMIC DNA]</scope>
    <source>
        <strain evidence="9 10">MAY27</strain>
    </source>
</reference>
<dbReference type="SUPFAM" id="SSF118116">
    <property type="entry name" value="DNA mismatch repair protein MutL"/>
    <property type="match status" value="1"/>
</dbReference>
<keyword evidence="9" id="KW-0255">Endonuclease</keyword>
<keyword evidence="9" id="KW-0378">Hydrolase</keyword>
<evidence type="ECO:0000256" key="2">
    <source>
        <dbReference type="ARBA" id="ARBA00021975"/>
    </source>
</evidence>
<evidence type="ECO:0000313" key="9">
    <source>
        <dbReference type="EMBL" id="WRL45430.1"/>
    </source>
</evidence>
<dbReference type="Gene3D" id="3.30.565.10">
    <property type="entry name" value="Histidine kinase-like ATPase, C-terminal domain"/>
    <property type="match status" value="1"/>
</dbReference>
<dbReference type="InterPro" id="IPR036890">
    <property type="entry name" value="HATPase_C_sf"/>
</dbReference>
<evidence type="ECO:0000256" key="4">
    <source>
        <dbReference type="ARBA" id="ARBA00023204"/>
    </source>
</evidence>
<dbReference type="InterPro" id="IPR014762">
    <property type="entry name" value="DNA_mismatch_repair_CS"/>
</dbReference>
<evidence type="ECO:0000256" key="1">
    <source>
        <dbReference type="ARBA" id="ARBA00006082"/>
    </source>
</evidence>
<dbReference type="GO" id="GO:0004519">
    <property type="term" value="F:endonuclease activity"/>
    <property type="evidence" value="ECO:0007669"/>
    <property type="project" value="UniProtKB-KW"/>
</dbReference>
<evidence type="ECO:0000259" key="8">
    <source>
        <dbReference type="SMART" id="SM01340"/>
    </source>
</evidence>
<dbReference type="HAMAP" id="MF_00149">
    <property type="entry name" value="DNA_mis_repair"/>
    <property type="match status" value="1"/>
</dbReference>
<dbReference type="InterPro" id="IPR013507">
    <property type="entry name" value="DNA_mismatch_S5_2-like"/>
</dbReference>
<evidence type="ECO:0000256" key="6">
    <source>
        <dbReference type="SAM" id="MobiDB-lite"/>
    </source>
</evidence>
<dbReference type="Proteomes" id="UP001626593">
    <property type="component" value="Chromosome"/>
</dbReference>
<gene>
    <name evidence="5 9" type="primary">mutL</name>
    <name evidence="9" type="ORF">U5817_19805</name>
</gene>
<dbReference type="InterPro" id="IPR014721">
    <property type="entry name" value="Ribsml_uS5_D2-typ_fold_subgr"/>
</dbReference>
<dbReference type="InterPro" id="IPR020568">
    <property type="entry name" value="Ribosomal_Su5_D2-typ_SF"/>
</dbReference>
<name>A0ABZ1AHV2_AROEV</name>
<dbReference type="SUPFAM" id="SSF54211">
    <property type="entry name" value="Ribosomal protein S5 domain 2-like"/>
    <property type="match status" value="1"/>
</dbReference>
<dbReference type="EMBL" id="CP141259">
    <property type="protein sequence ID" value="WRL45430.1"/>
    <property type="molecule type" value="Genomic_DNA"/>
</dbReference>
<dbReference type="InterPro" id="IPR014790">
    <property type="entry name" value="MutL_C"/>
</dbReference>
<dbReference type="NCBIfam" id="TIGR00585">
    <property type="entry name" value="mutl"/>
    <property type="match status" value="1"/>
</dbReference>
<dbReference type="Pfam" id="PF08676">
    <property type="entry name" value="MutL_C"/>
    <property type="match status" value="1"/>
</dbReference>
<evidence type="ECO:0000259" key="7">
    <source>
        <dbReference type="SMART" id="SM00853"/>
    </source>
</evidence>
<evidence type="ECO:0000313" key="10">
    <source>
        <dbReference type="Proteomes" id="UP001626593"/>
    </source>
</evidence>
<feature type="domain" description="DNA mismatch repair protein S5" evidence="8">
    <location>
        <begin position="205"/>
        <end position="323"/>
    </location>
</feature>
<dbReference type="PROSITE" id="PS00058">
    <property type="entry name" value="DNA_MISMATCH_REPAIR_1"/>
    <property type="match status" value="1"/>
</dbReference>
<organism evidence="9 10">
    <name type="scientific">Aromatoleum evansii</name>
    <name type="common">Azoarcus evansii</name>
    <dbReference type="NCBI Taxonomy" id="59406"/>
    <lineage>
        <taxon>Bacteria</taxon>
        <taxon>Pseudomonadati</taxon>
        <taxon>Pseudomonadota</taxon>
        <taxon>Betaproteobacteria</taxon>
        <taxon>Rhodocyclales</taxon>
        <taxon>Rhodocyclaceae</taxon>
        <taxon>Aromatoleum</taxon>
    </lineage>
</organism>
<dbReference type="InterPro" id="IPR042120">
    <property type="entry name" value="MutL_C_dimsub"/>
</dbReference>
<dbReference type="Pfam" id="PF13589">
    <property type="entry name" value="HATPase_c_3"/>
    <property type="match status" value="1"/>
</dbReference>
<dbReference type="Gene3D" id="3.30.1370.100">
    <property type="entry name" value="MutL, C-terminal domain, regulatory subdomain"/>
    <property type="match status" value="1"/>
</dbReference>
<dbReference type="CDD" id="cd03482">
    <property type="entry name" value="MutL_Trans_MutL"/>
    <property type="match status" value="1"/>
</dbReference>
<dbReference type="SMART" id="SM01340">
    <property type="entry name" value="DNA_mis_repair"/>
    <property type="match status" value="1"/>
</dbReference>
<evidence type="ECO:0000256" key="3">
    <source>
        <dbReference type="ARBA" id="ARBA00022763"/>
    </source>
</evidence>
<dbReference type="InterPro" id="IPR020667">
    <property type="entry name" value="DNA_mismatch_repair_MutL"/>
</dbReference>
<dbReference type="SUPFAM" id="SSF55874">
    <property type="entry name" value="ATPase domain of HSP90 chaperone/DNA topoisomerase II/histidine kinase"/>
    <property type="match status" value="1"/>
</dbReference>
<feature type="region of interest" description="Disordered" evidence="6">
    <location>
        <begin position="421"/>
        <end position="441"/>
    </location>
</feature>
<dbReference type="RefSeq" id="WP_407278532.1">
    <property type="nucleotide sequence ID" value="NZ_CP141259.1"/>
</dbReference>
<comment type="function">
    <text evidence="5">This protein is involved in the repair of mismatches in DNA. It is required for dam-dependent methyl-directed DNA mismatch repair. May act as a 'molecular matchmaker', a protein that promotes the formation of a stable complex between two or more DNA-binding proteins in an ATP-dependent manner without itself being part of a final effector complex.</text>
</comment>
<comment type="similarity">
    <text evidence="1 5">Belongs to the DNA mismatch repair MutL/HexB family.</text>
</comment>
<protein>
    <recommendedName>
        <fullName evidence="2 5">DNA mismatch repair protein MutL</fullName>
    </recommendedName>
</protein>
<dbReference type="InterPro" id="IPR038973">
    <property type="entry name" value="MutL/Mlh/Pms-like"/>
</dbReference>
<dbReference type="Pfam" id="PF01119">
    <property type="entry name" value="DNA_mis_repair"/>
    <property type="match status" value="1"/>
</dbReference>